<dbReference type="GO" id="GO:0005351">
    <property type="term" value="F:carbohydrate:proton symporter activity"/>
    <property type="evidence" value="ECO:0007669"/>
    <property type="project" value="TreeGrafter"/>
</dbReference>
<feature type="compositionally biased region" description="Basic and acidic residues" evidence="5">
    <location>
        <begin position="67"/>
        <end position="91"/>
    </location>
</feature>
<keyword evidence="3 6" id="KW-1133">Transmembrane helix</keyword>
<dbReference type="Pfam" id="PF00083">
    <property type="entry name" value="Sugar_tr"/>
    <property type="match status" value="1"/>
</dbReference>
<comment type="subcellular location">
    <subcellularLocation>
        <location evidence="1">Membrane</location>
        <topology evidence="1">Multi-pass membrane protein</topology>
    </subcellularLocation>
</comment>
<dbReference type="InterPro" id="IPR036259">
    <property type="entry name" value="MFS_trans_sf"/>
</dbReference>
<accession>A0A0G4N1J2</accession>
<dbReference type="InterPro" id="IPR050360">
    <property type="entry name" value="MFS_Sugar_Transporters"/>
</dbReference>
<evidence type="ECO:0000256" key="1">
    <source>
        <dbReference type="ARBA" id="ARBA00004141"/>
    </source>
</evidence>
<evidence type="ECO:0008006" key="9">
    <source>
        <dbReference type="Google" id="ProtNLM"/>
    </source>
</evidence>
<dbReference type="Gene3D" id="1.20.1250.20">
    <property type="entry name" value="MFS general substrate transporter like domains"/>
    <property type="match status" value="1"/>
</dbReference>
<dbReference type="PANTHER" id="PTHR48022">
    <property type="entry name" value="PLASTIDIC GLUCOSE TRANSPORTER 4"/>
    <property type="match status" value="1"/>
</dbReference>
<organism evidence="7 8">
    <name type="scientific">Verticillium longisporum</name>
    <name type="common">Verticillium dahliae var. longisporum</name>
    <dbReference type="NCBI Taxonomy" id="100787"/>
    <lineage>
        <taxon>Eukaryota</taxon>
        <taxon>Fungi</taxon>
        <taxon>Dikarya</taxon>
        <taxon>Ascomycota</taxon>
        <taxon>Pezizomycotina</taxon>
        <taxon>Sordariomycetes</taxon>
        <taxon>Hypocreomycetidae</taxon>
        <taxon>Glomerellales</taxon>
        <taxon>Plectosphaerellaceae</taxon>
        <taxon>Verticillium</taxon>
    </lineage>
</organism>
<dbReference type="PANTHER" id="PTHR48022:SF3">
    <property type="entry name" value="HEXOSE TRANSPORTER PROTEIN (AFU_ORTHOLOGUE AFUA_8G04480)-RELATED"/>
    <property type="match status" value="1"/>
</dbReference>
<dbReference type="EMBL" id="CVQI01032019">
    <property type="protein sequence ID" value="CRK40282.1"/>
    <property type="molecule type" value="Genomic_DNA"/>
</dbReference>
<feature type="transmembrane region" description="Helical" evidence="6">
    <location>
        <begin position="25"/>
        <end position="46"/>
    </location>
</feature>
<dbReference type="GO" id="GO:0016020">
    <property type="term" value="C:membrane"/>
    <property type="evidence" value="ECO:0007669"/>
    <property type="project" value="UniProtKB-SubCell"/>
</dbReference>
<evidence type="ECO:0000256" key="4">
    <source>
        <dbReference type="ARBA" id="ARBA00023136"/>
    </source>
</evidence>
<keyword evidence="2 6" id="KW-0812">Transmembrane</keyword>
<dbReference type="AlphaFoldDB" id="A0A0G4N1J2"/>
<protein>
    <recommendedName>
        <fullName evidence="9">Major facilitator superfamily (MFS) profile domain-containing protein</fullName>
    </recommendedName>
</protein>
<evidence type="ECO:0000313" key="7">
    <source>
        <dbReference type="EMBL" id="CRK40282.1"/>
    </source>
</evidence>
<evidence type="ECO:0000256" key="5">
    <source>
        <dbReference type="SAM" id="MobiDB-lite"/>
    </source>
</evidence>
<dbReference type="SUPFAM" id="SSF103473">
    <property type="entry name" value="MFS general substrate transporter"/>
    <property type="match status" value="1"/>
</dbReference>
<evidence type="ECO:0000256" key="3">
    <source>
        <dbReference type="ARBA" id="ARBA00022989"/>
    </source>
</evidence>
<feature type="region of interest" description="Disordered" evidence="5">
    <location>
        <begin position="67"/>
        <end position="99"/>
    </location>
</feature>
<sequence>MYVSTFTGLIVGNQVNPIAMKAIGWRYYIVFCCILAVLLAVIWLLFPETKGHTLEEIRELFEGKSSSRDKLNDVEHGRMDEKSNSDDHIKQVEVAGQGR</sequence>
<gene>
    <name evidence="7" type="ORF">BN1723_015701</name>
</gene>
<dbReference type="InterPro" id="IPR005828">
    <property type="entry name" value="MFS_sugar_transport-like"/>
</dbReference>
<evidence type="ECO:0000256" key="6">
    <source>
        <dbReference type="SAM" id="Phobius"/>
    </source>
</evidence>
<name>A0A0G4N1J2_VERLO</name>
<keyword evidence="4 6" id="KW-0472">Membrane</keyword>
<feature type="non-terminal residue" evidence="7">
    <location>
        <position position="99"/>
    </location>
</feature>
<dbReference type="Proteomes" id="UP000045706">
    <property type="component" value="Unassembled WGS sequence"/>
</dbReference>
<reference evidence="8" key="1">
    <citation type="submission" date="2015-05" db="EMBL/GenBank/DDBJ databases">
        <authorList>
            <person name="Fogelqvist Johan"/>
        </authorList>
    </citation>
    <scope>NUCLEOTIDE SEQUENCE [LARGE SCALE GENOMIC DNA]</scope>
</reference>
<proteinExistence type="predicted"/>
<evidence type="ECO:0000313" key="8">
    <source>
        <dbReference type="Proteomes" id="UP000045706"/>
    </source>
</evidence>
<evidence type="ECO:0000256" key="2">
    <source>
        <dbReference type="ARBA" id="ARBA00022692"/>
    </source>
</evidence>